<keyword evidence="1" id="KW-1133">Transmembrane helix</keyword>
<reference evidence="2 3" key="1">
    <citation type="submission" date="2018-09" db="EMBL/GenBank/DDBJ databases">
        <title>Draft genome sequence of Buttiauxella izardii CCUG 35510T.</title>
        <authorList>
            <person name="Salva-Serra F."/>
            <person name="Marathe N."/>
            <person name="Moore E."/>
            <person name="Stadler-Svensson L."/>
            <person name="Engstrom-Jakobsson H."/>
        </authorList>
    </citation>
    <scope>NUCLEOTIDE SEQUENCE [LARGE SCALE GENOMIC DNA]</scope>
    <source>
        <strain evidence="2 3">CCUG 35510</strain>
    </source>
</reference>
<sequence length="88" mass="10146">MILFRAINWLIGKTIVALLIFILAKLASNFDLNQLNPCHQCAYDIIYLFYINLAQPAKIKNYVNFQLFLGLSLIINSSILFKRKKPLS</sequence>
<evidence type="ECO:0000313" key="3">
    <source>
        <dbReference type="Proteomes" id="UP000276295"/>
    </source>
</evidence>
<gene>
    <name evidence="2" type="ORF">D6029_14105</name>
</gene>
<proteinExistence type="predicted"/>
<feature type="transmembrane region" description="Helical" evidence="1">
    <location>
        <begin position="62"/>
        <end position="81"/>
    </location>
</feature>
<keyword evidence="1" id="KW-0812">Transmembrane</keyword>
<feature type="transmembrane region" description="Helical" evidence="1">
    <location>
        <begin position="7"/>
        <end position="27"/>
    </location>
</feature>
<dbReference type="Proteomes" id="UP000276295">
    <property type="component" value="Unassembled WGS sequence"/>
</dbReference>
<keyword evidence="3" id="KW-1185">Reference proteome</keyword>
<dbReference type="EMBL" id="QZWH01000030">
    <property type="protein sequence ID" value="RJT21435.1"/>
    <property type="molecule type" value="Genomic_DNA"/>
</dbReference>
<organism evidence="2 3">
    <name type="scientific">Buttiauxella izardii</name>
    <dbReference type="NCBI Taxonomy" id="82991"/>
    <lineage>
        <taxon>Bacteria</taxon>
        <taxon>Pseudomonadati</taxon>
        <taxon>Pseudomonadota</taxon>
        <taxon>Gammaproteobacteria</taxon>
        <taxon>Enterobacterales</taxon>
        <taxon>Enterobacteriaceae</taxon>
        <taxon>Buttiauxella</taxon>
    </lineage>
</organism>
<protein>
    <submittedName>
        <fullName evidence="2">Uncharacterized protein</fullName>
    </submittedName>
</protein>
<dbReference type="AlphaFoldDB" id="A0A3A5JNZ6"/>
<evidence type="ECO:0000256" key="1">
    <source>
        <dbReference type="SAM" id="Phobius"/>
    </source>
</evidence>
<keyword evidence="1" id="KW-0472">Membrane</keyword>
<name>A0A3A5JNZ6_9ENTR</name>
<evidence type="ECO:0000313" key="2">
    <source>
        <dbReference type="EMBL" id="RJT21435.1"/>
    </source>
</evidence>
<accession>A0A3A5JNZ6</accession>
<comment type="caution">
    <text evidence="2">The sequence shown here is derived from an EMBL/GenBank/DDBJ whole genome shotgun (WGS) entry which is preliminary data.</text>
</comment>